<protein>
    <recommendedName>
        <fullName evidence="6">DUF3278 domain-containing protein</fullName>
    </recommendedName>
</protein>
<keyword evidence="1" id="KW-0812">Transmembrane</keyword>
<dbReference type="Proteomes" id="UP000239237">
    <property type="component" value="Unassembled WGS sequence"/>
</dbReference>
<keyword evidence="1" id="KW-1133">Transmembrane helix</keyword>
<dbReference type="Pfam" id="PF11683">
    <property type="entry name" value="DUF3278"/>
    <property type="match status" value="1"/>
</dbReference>
<organism evidence="3 4">
    <name type="scientific">Leuconostoc suionicum</name>
    <dbReference type="NCBI Taxonomy" id="1511761"/>
    <lineage>
        <taxon>Bacteria</taxon>
        <taxon>Bacillati</taxon>
        <taxon>Bacillota</taxon>
        <taxon>Bacilli</taxon>
        <taxon>Lactobacillales</taxon>
        <taxon>Lactobacillaceae</taxon>
        <taxon>Leuconostoc</taxon>
    </lineage>
</organism>
<evidence type="ECO:0000313" key="5">
    <source>
        <dbReference type="Proteomes" id="UP000239237"/>
    </source>
</evidence>
<accession>A0A2N9K7Y4</accession>
<evidence type="ECO:0000256" key="1">
    <source>
        <dbReference type="SAM" id="Phobius"/>
    </source>
</evidence>
<feature type="transmembrane region" description="Helical" evidence="1">
    <location>
        <begin position="68"/>
        <end position="90"/>
    </location>
</feature>
<dbReference type="Proteomes" id="UP000237923">
    <property type="component" value="Unassembled WGS sequence"/>
</dbReference>
<evidence type="ECO:0008006" key="6">
    <source>
        <dbReference type="Google" id="ProtNLM"/>
    </source>
</evidence>
<keyword evidence="1" id="KW-0472">Membrane</keyword>
<evidence type="ECO:0000313" key="2">
    <source>
        <dbReference type="EMBL" id="SPD91467.1"/>
    </source>
</evidence>
<feature type="transmembrane region" description="Helical" evidence="1">
    <location>
        <begin position="145"/>
        <end position="163"/>
    </location>
</feature>
<evidence type="ECO:0000313" key="4">
    <source>
        <dbReference type="Proteomes" id="UP000237923"/>
    </source>
</evidence>
<sequence>MINKEKFSTRMLKRFYGVQGVLDEYRRNEIYKIGNTAFIAMFYYSLISNFLVVLILSLDEYKHLESILFWYIGANFIFVVFGISGYIIFATKSRHLVENEVKDIAYQKKRLINISIKQGFTFGVLTFILNGIMSPHLSELTSWHTVRFYIIAGAFFGLAMYFFQRMNLKKIKE</sequence>
<dbReference type="AlphaFoldDB" id="A0A2N9K7Y4"/>
<feature type="transmembrane region" description="Helical" evidence="1">
    <location>
        <begin position="111"/>
        <end position="133"/>
    </location>
</feature>
<gene>
    <name evidence="2" type="ORF">LES8486_00447</name>
    <name evidence="3" type="ORF">LES9216_00594</name>
</gene>
<evidence type="ECO:0000313" key="3">
    <source>
        <dbReference type="EMBL" id="SPE06692.1"/>
    </source>
</evidence>
<name>A0A2N9K7Y4_9LACO</name>
<feature type="transmembrane region" description="Helical" evidence="1">
    <location>
        <begin position="36"/>
        <end position="56"/>
    </location>
</feature>
<dbReference type="RefSeq" id="WP_105299571.1">
    <property type="nucleotide sequence ID" value="NZ_OKQR01000001.1"/>
</dbReference>
<dbReference type="EMBL" id="OKQR01000001">
    <property type="protein sequence ID" value="SPD91467.1"/>
    <property type="molecule type" value="Genomic_DNA"/>
</dbReference>
<proteinExistence type="predicted"/>
<dbReference type="EMBL" id="OKQU01000001">
    <property type="protein sequence ID" value="SPE06692.1"/>
    <property type="molecule type" value="Genomic_DNA"/>
</dbReference>
<dbReference type="InterPro" id="IPR021697">
    <property type="entry name" value="DUF3278"/>
</dbReference>
<keyword evidence="5" id="KW-1185">Reference proteome</keyword>
<reference evidence="2 5" key="1">
    <citation type="submission" date="2018-02" db="EMBL/GenBank/DDBJ databases">
        <authorList>
            <person name="Rodrigo-Torres L."/>
            <person name="Arahal R. D."/>
            <person name="Lucena T."/>
        </authorList>
    </citation>
    <scope>NUCLEOTIDE SEQUENCE [LARGE SCALE GENOMIC DNA]</scope>
    <source>
        <strain evidence="2 5">CECT 8486</strain>
    </source>
</reference>
<reference evidence="3 4" key="2">
    <citation type="submission" date="2018-02" db="EMBL/GenBank/DDBJ databases">
        <authorList>
            <person name="Cohen D.B."/>
            <person name="Kent A.D."/>
        </authorList>
    </citation>
    <scope>NUCLEOTIDE SEQUENCE [LARGE SCALE GENOMIC DNA]</scope>
    <source>
        <strain evidence="3 4">CECT 9216</strain>
    </source>
</reference>